<dbReference type="AlphaFoldDB" id="Q2JZH8"/>
<sequence length="372" mass="42467">MMCITLKHMEQFDDYRRQNSKSLEETTSDKLVHWIRTVKWWRSRSRWQDTHSSVSVLLRAITSEADLVEQWRNTLVGEISSWGGQSLKDVSQSNFWRSYACFDKHIEKVLASAPSSFTTADLSDYEAGSFDFSTRIRAIEPDIAPNLFIIDGQQRMSAINVDHIFDPKLVRTLSLRAIRALTKRAADQIASAETTSVTSLLQLTREVLSLEVQQRVRWRIVFKKTPPSAPAPEMVREHVLGFELRTGNPPPFDSDERRKGAVAVPAVFIQASKVKHEQVCKRNSRRYLPVAVREGCRTASFRRRAQTPPSSCGCMQPAGRRRLWSNLQLAETARSTRHLGRRQVVSDLRVDRRAGSFRNTARATMKLQKGGR</sequence>
<proteinExistence type="predicted"/>
<name>Q2JZH8_RHIEC</name>
<keyword evidence="2" id="KW-1185">Reference proteome</keyword>
<organism evidence="1 2">
    <name type="scientific">Rhizobium etli (strain ATCC 51251 / DSM 11541 / JCM 21823 / NBRC 15573 / CFN 42)</name>
    <dbReference type="NCBI Taxonomy" id="347834"/>
    <lineage>
        <taxon>Bacteria</taxon>
        <taxon>Pseudomonadati</taxon>
        <taxon>Pseudomonadota</taxon>
        <taxon>Alphaproteobacteria</taxon>
        <taxon>Hyphomicrobiales</taxon>
        <taxon>Rhizobiaceae</taxon>
        <taxon>Rhizobium/Agrobacterium group</taxon>
        <taxon>Rhizobium</taxon>
    </lineage>
</organism>
<reference evidence="1 2" key="1">
    <citation type="journal article" date="2006" name="Proc. Natl. Acad. Sci. U.S.A.">
        <title>The partitioned Rhizobium etli genome: genetic and metabolic redundancy in seven interacting replicons.</title>
        <authorList>
            <person name="Gonzalez V."/>
            <person name="Santamaria R.I."/>
            <person name="Bustos P."/>
            <person name="Hernandez-Gonzalez I."/>
            <person name="Medrano-Soto A."/>
            <person name="Moreno-Hagelsieb G."/>
            <person name="Janga S.C."/>
            <person name="Ramirez M.A."/>
            <person name="Jimenez-Jacinto V."/>
            <person name="Collado-Vides J."/>
            <person name="Davila G."/>
        </authorList>
    </citation>
    <scope>NUCLEOTIDE SEQUENCE [LARGE SCALE GENOMIC DNA]</scope>
    <source>
        <strain evidence="2">ATCC 51251 / DSM 11541 / JCM 21823 / NBRC 15573 / CFN 42</strain>
    </source>
</reference>
<keyword evidence="1" id="KW-0614">Plasmid</keyword>
<evidence type="ECO:0000313" key="2">
    <source>
        <dbReference type="Proteomes" id="UP000001936"/>
    </source>
</evidence>
<dbReference type="HOGENOM" id="CLU_743681_0_0_5"/>
<dbReference type="KEGG" id="ret:RHE_PF00115"/>
<protein>
    <submittedName>
        <fullName evidence="1">Uncharacterized protein</fullName>
    </submittedName>
</protein>
<dbReference type="Proteomes" id="UP000001936">
    <property type="component" value="Plasmid p42f"/>
</dbReference>
<geneLocation type="plasmid" evidence="1 2">
    <name>p42f</name>
</geneLocation>
<gene>
    <name evidence="1" type="ordered locus">RHE_PF00115</name>
</gene>
<dbReference type="EMBL" id="CP000138">
    <property type="protein sequence ID" value="ABC94008.1"/>
    <property type="molecule type" value="Genomic_DNA"/>
</dbReference>
<evidence type="ECO:0000313" key="1">
    <source>
        <dbReference type="EMBL" id="ABC94008.1"/>
    </source>
</evidence>
<accession>Q2JZH8</accession>
<dbReference type="RefSeq" id="WP_011428425.1">
    <property type="nucleotide sequence ID" value="NC_007766.1"/>
</dbReference>